<dbReference type="Gene3D" id="2.160.10.10">
    <property type="entry name" value="Hexapeptide repeat proteins"/>
    <property type="match status" value="1"/>
</dbReference>
<protein>
    <submittedName>
        <fullName evidence="1">Uncharacterized protein</fullName>
    </submittedName>
</protein>
<comment type="caution">
    <text evidence="1">The sequence shown here is derived from an EMBL/GenBank/DDBJ whole genome shotgun (WGS) entry which is preliminary data.</text>
</comment>
<sequence length="138" mass="14641">VVLNDVPPGETVAGAPAVPIKFLGNYVHPSFVYGENLKIGKFNNIHEGVVVGKDVNICSFVELKKDTVFGDRVYVDSGVKSSGECRIGNDVTLGYDVTLAAGIEICSGTIIGSKSNVKKSILEPGIYAGNPARMLENR</sequence>
<dbReference type="AlphaFoldDB" id="X1B3M0"/>
<dbReference type="PANTHER" id="PTHR43300:SF11">
    <property type="entry name" value="ACETYLTRANSFERASE RV3034C-RELATED"/>
    <property type="match status" value="1"/>
</dbReference>
<dbReference type="InterPro" id="IPR011004">
    <property type="entry name" value="Trimer_LpxA-like_sf"/>
</dbReference>
<evidence type="ECO:0000313" key="1">
    <source>
        <dbReference type="EMBL" id="GAG66596.1"/>
    </source>
</evidence>
<dbReference type="SUPFAM" id="SSF51161">
    <property type="entry name" value="Trimeric LpxA-like enzymes"/>
    <property type="match status" value="2"/>
</dbReference>
<reference evidence="1" key="1">
    <citation type="journal article" date="2014" name="Front. Microbiol.">
        <title>High frequency of phylogenetically diverse reductive dehalogenase-homologous genes in deep subseafloor sedimentary metagenomes.</title>
        <authorList>
            <person name="Kawai M."/>
            <person name="Futagami T."/>
            <person name="Toyoda A."/>
            <person name="Takaki Y."/>
            <person name="Nishi S."/>
            <person name="Hori S."/>
            <person name="Arai W."/>
            <person name="Tsubouchi T."/>
            <person name="Morono Y."/>
            <person name="Uchiyama I."/>
            <person name="Ito T."/>
            <person name="Fujiyama A."/>
            <person name="Inagaki F."/>
            <person name="Takami H."/>
        </authorList>
    </citation>
    <scope>NUCLEOTIDE SEQUENCE</scope>
    <source>
        <strain evidence="1">Expedition CK06-06</strain>
    </source>
</reference>
<dbReference type="InterPro" id="IPR050179">
    <property type="entry name" value="Trans_hexapeptide_repeat"/>
</dbReference>
<proteinExistence type="predicted"/>
<feature type="non-terminal residue" evidence="1">
    <location>
        <position position="1"/>
    </location>
</feature>
<name>X1B3M0_9ZZZZ</name>
<accession>X1B3M0</accession>
<dbReference type="EMBL" id="BART01001315">
    <property type="protein sequence ID" value="GAG66596.1"/>
    <property type="molecule type" value="Genomic_DNA"/>
</dbReference>
<gene>
    <name evidence="1" type="ORF">S01H4_04779</name>
</gene>
<dbReference type="PANTHER" id="PTHR43300">
    <property type="entry name" value="ACETYLTRANSFERASE"/>
    <property type="match status" value="1"/>
</dbReference>
<organism evidence="1">
    <name type="scientific">marine sediment metagenome</name>
    <dbReference type="NCBI Taxonomy" id="412755"/>
    <lineage>
        <taxon>unclassified sequences</taxon>
        <taxon>metagenomes</taxon>
        <taxon>ecological metagenomes</taxon>
    </lineage>
</organism>